<evidence type="ECO:0000256" key="3">
    <source>
        <dbReference type="ARBA" id="ARBA00022596"/>
    </source>
</evidence>
<organism evidence="8 9">
    <name type="scientific">Acaryochloris marina (strain MBIC 11017)</name>
    <dbReference type="NCBI Taxonomy" id="329726"/>
    <lineage>
        <taxon>Bacteria</taxon>
        <taxon>Bacillati</taxon>
        <taxon>Cyanobacteriota</taxon>
        <taxon>Cyanophyceae</taxon>
        <taxon>Acaryochloridales</taxon>
        <taxon>Acaryochloridaceae</taxon>
        <taxon>Acaryochloris</taxon>
    </lineage>
</organism>
<dbReference type="PROSITE" id="PS00508">
    <property type="entry name" value="NI_HGENASE_L_2"/>
    <property type="match status" value="1"/>
</dbReference>
<feature type="binding site" evidence="6">
    <location>
        <position position="65"/>
    </location>
    <ligand>
        <name>Ni(2+)</name>
        <dbReference type="ChEBI" id="CHEBI:49786"/>
    </ligand>
</feature>
<feature type="binding site" evidence="6">
    <location>
        <position position="62"/>
    </location>
    <ligand>
        <name>Mg(2+)</name>
        <dbReference type="ChEBI" id="CHEBI:18420"/>
    </ligand>
</feature>
<dbReference type="Gene3D" id="1.10.645.10">
    <property type="entry name" value="Cytochrome-c3 Hydrogenase, chain B"/>
    <property type="match status" value="1"/>
</dbReference>
<dbReference type="AlphaFoldDB" id="A8ZNU6"/>
<keyword evidence="6" id="KW-0408">Iron</keyword>
<keyword evidence="4 6" id="KW-0479">Metal-binding</keyword>
<evidence type="ECO:0000256" key="1">
    <source>
        <dbReference type="ARBA" id="ARBA00001967"/>
    </source>
</evidence>
<dbReference type="Proteomes" id="UP000000268">
    <property type="component" value="Plasmid pREB4"/>
</dbReference>
<sequence>MPQRIIIDPVTRIEGHAKISIYLDDAGEVTDARFHVTEFRGFEKFCEGRPFWEMPGITPRICGICPVSHLLASAKAGDQILAVHIPPAAEKLRRLMNLGQIIQSHALSFFHLSSPDLLLGWESDPAQRNVFGLMAAEPDLARSGIRLRQFGQEVIQHLGGQKIHPAWAVPGGVRSALTDQGREQIRAGLLEVRSTALSTLKRFKDLLEDHASEARIFGNFPSLFMGLINPKGLWEHYQGCLRFVDSVGNIIADHLDPSQFQSFIGEAVQTDSYLKSPYYRPLGYPDQTPGLCRLESGMYRVGPLARLNVCDRMGTPLADQELQEFRQRGNGTVTSSFYYHYARLIEILACIERIEQQIEDPGLCQPPLRAQADVNQLEGVGVSEAPRGTLFHHYQVDATGLLQSVNLIIATGQNNLAMNRTVAQIARHYLHGPDIPESMLNRVEAGIRAFDPCLSCSTHAAGQMPLHIQCKSAHSGQVLSEVWRTSTGEFQVKG</sequence>
<dbReference type="RefSeq" id="WP_012167698.1">
    <property type="nucleotide sequence ID" value="NC_009929.1"/>
</dbReference>
<dbReference type="EMBL" id="CP000841">
    <property type="protein sequence ID" value="ABW32682.1"/>
    <property type="molecule type" value="Genomic_DNA"/>
</dbReference>
<dbReference type="PROSITE" id="PS00507">
    <property type="entry name" value="NI_HGENASE_L_1"/>
    <property type="match status" value="1"/>
</dbReference>
<evidence type="ECO:0000256" key="4">
    <source>
        <dbReference type="ARBA" id="ARBA00022723"/>
    </source>
</evidence>
<keyword evidence="5 7" id="KW-0560">Oxidoreductase</keyword>
<feature type="binding site" evidence="6">
    <location>
        <position position="65"/>
    </location>
    <ligand>
        <name>Fe cation</name>
        <dbReference type="ChEBI" id="CHEBI:24875"/>
    </ligand>
</feature>
<dbReference type="PANTHER" id="PTHR43600:SF2">
    <property type="entry name" value="F420-NON-REDUCING HYDROGENASE VHU SUBUNIT A"/>
    <property type="match status" value="1"/>
</dbReference>
<evidence type="ECO:0000313" key="9">
    <source>
        <dbReference type="Proteomes" id="UP000000268"/>
    </source>
</evidence>
<dbReference type="GO" id="GO:0008901">
    <property type="term" value="F:ferredoxin hydrogenase activity"/>
    <property type="evidence" value="ECO:0007669"/>
    <property type="project" value="InterPro"/>
</dbReference>
<feature type="binding site" evidence="6">
    <location>
        <position position="459"/>
    </location>
    <ligand>
        <name>Mg(2+)</name>
        <dbReference type="ChEBI" id="CHEBI:18420"/>
    </ligand>
</feature>
<comment type="similarity">
    <text evidence="2 7">Belongs to the [NiFe]/[NiFeSe] hydrogenase large subunit family.</text>
</comment>
<dbReference type="PANTHER" id="PTHR43600">
    <property type="entry name" value="COENZYME F420 HYDROGENASE, SUBUNIT ALPHA"/>
    <property type="match status" value="1"/>
</dbReference>
<dbReference type="KEGG" id="amr:AM1_D0187"/>
<gene>
    <name evidence="8" type="primary">hoxH</name>
    <name evidence="8" type="ordered locus">AM1_D0187</name>
</gene>
<keyword evidence="6" id="KW-0460">Magnesium</keyword>
<keyword evidence="3 6" id="KW-0533">Nickel</keyword>
<name>A8ZNU6_ACAM1</name>
<protein>
    <submittedName>
        <fullName evidence="8">Hydrogenase large subunit HoxH</fullName>
    </submittedName>
</protein>
<evidence type="ECO:0000256" key="7">
    <source>
        <dbReference type="RuleBase" id="RU003896"/>
    </source>
</evidence>
<dbReference type="GO" id="GO:0003677">
    <property type="term" value="F:DNA binding"/>
    <property type="evidence" value="ECO:0007669"/>
    <property type="project" value="UniProtKB-KW"/>
</dbReference>
<evidence type="ECO:0000313" key="8">
    <source>
        <dbReference type="EMBL" id="ABW32682.1"/>
    </source>
</evidence>
<keyword evidence="8" id="KW-0371">Homeobox</keyword>
<feature type="binding site" evidence="6">
    <location>
        <position position="453"/>
    </location>
    <ligand>
        <name>Ni(2+)</name>
        <dbReference type="ChEBI" id="CHEBI:49786"/>
    </ligand>
</feature>
<evidence type="ECO:0000256" key="6">
    <source>
        <dbReference type="PIRSR" id="PIRSR601501-1"/>
    </source>
</evidence>
<reference evidence="8 9" key="1">
    <citation type="journal article" date="2008" name="Proc. Natl. Acad. Sci. U.S.A.">
        <title>Niche adaptation and genome expansion in the chlorophyll d-producing cyanobacterium Acaryochloris marina.</title>
        <authorList>
            <person name="Swingley W.D."/>
            <person name="Chen M."/>
            <person name="Cheung P.C."/>
            <person name="Conrad A.L."/>
            <person name="Dejesa L.C."/>
            <person name="Hao J."/>
            <person name="Honchak B.M."/>
            <person name="Karbach L.E."/>
            <person name="Kurdoglu A."/>
            <person name="Lahiri S."/>
            <person name="Mastrian S.D."/>
            <person name="Miyashita H."/>
            <person name="Page L."/>
            <person name="Ramakrishna P."/>
            <person name="Satoh S."/>
            <person name="Sattley W.M."/>
            <person name="Shimada Y."/>
            <person name="Taylor H.L."/>
            <person name="Tomo T."/>
            <person name="Tsuchiya T."/>
            <person name="Wang Z.T."/>
            <person name="Raymond J."/>
            <person name="Mimuro M."/>
            <person name="Blankenship R.E."/>
            <person name="Touchman J.W."/>
        </authorList>
    </citation>
    <scope>NUCLEOTIDE SEQUENCE [LARGE SCALE GENOMIC DNA]</scope>
    <source>
        <strain evidence="9">MBIC 11017</strain>
        <plasmid evidence="9">Plasmid pREB4</plasmid>
    </source>
</reference>
<dbReference type="InterPro" id="IPR029014">
    <property type="entry name" value="NiFe-Hase_large"/>
</dbReference>
<keyword evidence="8" id="KW-0614">Plasmid</keyword>
<dbReference type="GO" id="GO:0016151">
    <property type="term" value="F:nickel cation binding"/>
    <property type="evidence" value="ECO:0007669"/>
    <property type="project" value="InterPro"/>
</dbReference>
<comment type="cofactor">
    <cofactor evidence="6">
        <name>Fe cation</name>
        <dbReference type="ChEBI" id="CHEBI:24875"/>
    </cofactor>
</comment>
<accession>A8ZNU6</accession>
<evidence type="ECO:0000256" key="2">
    <source>
        <dbReference type="ARBA" id="ARBA00009292"/>
    </source>
</evidence>
<dbReference type="OrthoDB" id="9761717at2"/>
<evidence type="ECO:0000256" key="5">
    <source>
        <dbReference type="ARBA" id="ARBA00023002"/>
    </source>
</evidence>
<feature type="binding site" evidence="6">
    <location>
        <position position="407"/>
    </location>
    <ligand>
        <name>Mg(2+)</name>
        <dbReference type="ChEBI" id="CHEBI:18420"/>
    </ligand>
</feature>
<feature type="binding site" evidence="6">
    <location>
        <position position="456"/>
    </location>
    <ligand>
        <name>Fe cation</name>
        <dbReference type="ChEBI" id="CHEBI:24875"/>
    </ligand>
</feature>
<keyword evidence="9" id="KW-1185">Reference proteome</keyword>
<geneLocation type="plasmid" evidence="8 9">
    <name>pREB4</name>
</geneLocation>
<proteinExistence type="inferred from homology"/>
<dbReference type="Pfam" id="PF00374">
    <property type="entry name" value="NiFeSe_Hases"/>
    <property type="match status" value="2"/>
</dbReference>
<feature type="binding site" evidence="6">
    <location>
        <position position="43"/>
    </location>
    <ligand>
        <name>Mg(2+)</name>
        <dbReference type="ChEBI" id="CHEBI:18420"/>
    </ligand>
</feature>
<dbReference type="InterPro" id="IPR018194">
    <property type="entry name" value="Ni-dep_hyd_lsu_Ni_BS"/>
</dbReference>
<dbReference type="SUPFAM" id="SSF56762">
    <property type="entry name" value="HydB/Nqo4-like"/>
    <property type="match status" value="1"/>
</dbReference>
<dbReference type="InterPro" id="IPR001501">
    <property type="entry name" value="Ni-dep_hyd_lsu"/>
</dbReference>
<comment type="cofactor">
    <cofactor evidence="1 6">
        <name>Ni(2+)</name>
        <dbReference type="ChEBI" id="CHEBI:49786"/>
    </cofactor>
</comment>
<dbReference type="HOGENOM" id="CLU_044556_0_0_3"/>